<keyword evidence="1" id="KW-0472">Membrane</keyword>
<dbReference type="WBParaSite" id="PDA_v2.g22795.t1">
    <property type="protein sequence ID" value="PDA_v2.g22795.t1"/>
    <property type="gene ID" value="PDA_v2.g22795"/>
</dbReference>
<keyword evidence="1" id="KW-1133">Transmembrane helix</keyword>
<evidence type="ECO:0000313" key="2">
    <source>
        <dbReference type="Proteomes" id="UP000887578"/>
    </source>
</evidence>
<protein>
    <submittedName>
        <fullName evidence="3">Uncharacterized protein</fullName>
    </submittedName>
</protein>
<feature type="transmembrane region" description="Helical" evidence="1">
    <location>
        <begin position="33"/>
        <end position="54"/>
    </location>
</feature>
<dbReference type="AlphaFoldDB" id="A0A914PVK9"/>
<evidence type="ECO:0000256" key="1">
    <source>
        <dbReference type="SAM" id="Phobius"/>
    </source>
</evidence>
<dbReference type="Proteomes" id="UP000887578">
    <property type="component" value="Unplaced"/>
</dbReference>
<keyword evidence="2" id="KW-1185">Reference proteome</keyword>
<accession>A0A914PVK9</accession>
<sequence>MTTVLSIQAMPIPFYIRYLILCKKTSVTFRHLIGPYSIVFIYSIALLISLLFCYPPIPEVYEPYKAALNNSFWLDEYPGGPVFAAKPPASF</sequence>
<organism evidence="2 3">
    <name type="scientific">Panagrolaimus davidi</name>
    <dbReference type="NCBI Taxonomy" id="227884"/>
    <lineage>
        <taxon>Eukaryota</taxon>
        <taxon>Metazoa</taxon>
        <taxon>Ecdysozoa</taxon>
        <taxon>Nematoda</taxon>
        <taxon>Chromadorea</taxon>
        <taxon>Rhabditida</taxon>
        <taxon>Tylenchina</taxon>
        <taxon>Panagrolaimomorpha</taxon>
        <taxon>Panagrolaimoidea</taxon>
        <taxon>Panagrolaimidae</taxon>
        <taxon>Panagrolaimus</taxon>
    </lineage>
</organism>
<evidence type="ECO:0000313" key="3">
    <source>
        <dbReference type="WBParaSite" id="PDA_v2.g22795.t1"/>
    </source>
</evidence>
<reference evidence="3" key="1">
    <citation type="submission" date="2022-11" db="UniProtKB">
        <authorList>
            <consortium name="WormBaseParasite"/>
        </authorList>
    </citation>
    <scope>IDENTIFICATION</scope>
</reference>
<proteinExistence type="predicted"/>
<name>A0A914PVK9_9BILA</name>
<keyword evidence="1" id="KW-0812">Transmembrane</keyword>